<dbReference type="InterPro" id="IPR020904">
    <property type="entry name" value="Sc_DH/Rdtase_CS"/>
</dbReference>
<proteinExistence type="inferred from homology"/>
<comment type="similarity">
    <text evidence="1 3">Belongs to the short-chain dehydrogenases/reductases (SDR) family.</text>
</comment>
<dbReference type="SUPFAM" id="SSF51735">
    <property type="entry name" value="NAD(P)-binding Rossmann-fold domains"/>
    <property type="match status" value="1"/>
</dbReference>
<dbReference type="CDD" id="cd05374">
    <property type="entry name" value="17beta-HSD-like_SDR_c"/>
    <property type="match status" value="1"/>
</dbReference>
<dbReference type="PRINTS" id="PR00080">
    <property type="entry name" value="SDRFAMILY"/>
</dbReference>
<dbReference type="RefSeq" id="WP_200604086.1">
    <property type="nucleotide sequence ID" value="NZ_CP071517.1"/>
</dbReference>
<dbReference type="PRINTS" id="PR00081">
    <property type="entry name" value="GDHRDH"/>
</dbReference>
<evidence type="ECO:0000256" key="1">
    <source>
        <dbReference type="ARBA" id="ARBA00006484"/>
    </source>
</evidence>
<gene>
    <name evidence="5" type="ORF">HIV01_017085</name>
</gene>
<accession>A0ABX7RBP1</accession>
<protein>
    <submittedName>
        <fullName evidence="5">SDR family oxidoreductase</fullName>
    </submittedName>
</protein>
<evidence type="ECO:0000256" key="2">
    <source>
        <dbReference type="ARBA" id="ARBA00023002"/>
    </source>
</evidence>
<keyword evidence="6" id="KW-1185">Reference proteome</keyword>
<dbReference type="EMBL" id="CP071517">
    <property type="protein sequence ID" value="QSX74836.1"/>
    <property type="molecule type" value="Genomic_DNA"/>
</dbReference>
<dbReference type="Gene3D" id="3.40.50.720">
    <property type="entry name" value="NAD(P)-binding Rossmann-like Domain"/>
    <property type="match status" value="1"/>
</dbReference>
<evidence type="ECO:0000313" key="6">
    <source>
        <dbReference type="Proteomes" id="UP000663400"/>
    </source>
</evidence>
<dbReference type="InterPro" id="IPR002347">
    <property type="entry name" value="SDR_fam"/>
</dbReference>
<keyword evidence="2" id="KW-0560">Oxidoreductase</keyword>
<dbReference type="Pfam" id="PF00106">
    <property type="entry name" value="adh_short"/>
    <property type="match status" value="1"/>
</dbReference>
<sequence length="247" mass="25973">MKTVLITGCSSGYGLETARHFHARGWNVIASMRTPREDVLPQSDRLRVLRLDVTRPDSIAAAIAACGPIDVLVNNAGIGLFGAFEATPMTTVREVFETNVFGVMAVTQAVLPQMRERRSGAVVNVTSSATLAPMPLVAAYTASKTAVEGFTGSLALELAELNVRAKLVEPGYGPGTQFSANSGSRMDGLIPETYAAFAQRTLASFMQPSEVTLPTDVAEVVWRAANDASGSLHFAAGADALALAGSR</sequence>
<dbReference type="Proteomes" id="UP000663400">
    <property type="component" value="Chromosome"/>
</dbReference>
<evidence type="ECO:0000313" key="5">
    <source>
        <dbReference type="EMBL" id="QSX74836.1"/>
    </source>
</evidence>
<dbReference type="InterPro" id="IPR036291">
    <property type="entry name" value="NAD(P)-bd_dom_sf"/>
</dbReference>
<name>A0ABX7RBP1_9GAMM</name>
<reference evidence="5 6" key="1">
    <citation type="submission" date="2021-02" db="EMBL/GenBank/DDBJ databases">
        <title>Lysobacter arenosi sp. nov., isolated from soil of gangwondo yeongwol, south Korea.</title>
        <authorList>
            <person name="Kim K.R."/>
            <person name="Kim K.H."/>
            <person name="Jeon C.O."/>
        </authorList>
    </citation>
    <scope>NUCLEOTIDE SEQUENCE [LARGE SCALE GENOMIC DNA]</scope>
    <source>
        <strain evidence="5 6">R7</strain>
    </source>
</reference>
<dbReference type="InterPro" id="IPR057326">
    <property type="entry name" value="KR_dom"/>
</dbReference>
<evidence type="ECO:0000259" key="4">
    <source>
        <dbReference type="SMART" id="SM00822"/>
    </source>
</evidence>
<organism evidence="5 6">
    <name type="scientific">Lysobacter arenosi</name>
    <dbReference type="NCBI Taxonomy" id="2795387"/>
    <lineage>
        <taxon>Bacteria</taxon>
        <taxon>Pseudomonadati</taxon>
        <taxon>Pseudomonadota</taxon>
        <taxon>Gammaproteobacteria</taxon>
        <taxon>Lysobacterales</taxon>
        <taxon>Lysobacteraceae</taxon>
        <taxon>Lysobacter</taxon>
    </lineage>
</organism>
<dbReference type="PROSITE" id="PS00061">
    <property type="entry name" value="ADH_SHORT"/>
    <property type="match status" value="1"/>
</dbReference>
<dbReference type="InterPro" id="IPR051911">
    <property type="entry name" value="SDR_oxidoreductase"/>
</dbReference>
<dbReference type="SMART" id="SM00822">
    <property type="entry name" value="PKS_KR"/>
    <property type="match status" value="1"/>
</dbReference>
<dbReference type="PANTHER" id="PTHR43976:SF16">
    <property type="entry name" value="SHORT-CHAIN DEHYDROGENASE_REDUCTASE FAMILY PROTEIN"/>
    <property type="match status" value="1"/>
</dbReference>
<dbReference type="PANTHER" id="PTHR43976">
    <property type="entry name" value="SHORT CHAIN DEHYDROGENASE"/>
    <property type="match status" value="1"/>
</dbReference>
<feature type="domain" description="Ketoreductase" evidence="4">
    <location>
        <begin position="2"/>
        <end position="174"/>
    </location>
</feature>
<evidence type="ECO:0000256" key="3">
    <source>
        <dbReference type="RuleBase" id="RU000363"/>
    </source>
</evidence>